<dbReference type="CDD" id="cd07185">
    <property type="entry name" value="OmpA_C-like"/>
    <property type="match status" value="1"/>
</dbReference>
<dbReference type="PANTHER" id="PTHR30329:SF21">
    <property type="entry name" value="LIPOPROTEIN YIAD-RELATED"/>
    <property type="match status" value="1"/>
</dbReference>
<feature type="domain" description="OmpA-like" evidence="6">
    <location>
        <begin position="133"/>
        <end position="250"/>
    </location>
</feature>
<evidence type="ECO:0000313" key="9">
    <source>
        <dbReference type="EMBL" id="VFK61167.1"/>
    </source>
</evidence>
<evidence type="ECO:0000256" key="3">
    <source>
        <dbReference type="ARBA" id="ARBA00023237"/>
    </source>
</evidence>
<evidence type="ECO:0000313" key="8">
    <source>
        <dbReference type="EMBL" id="VFK58573.1"/>
    </source>
</evidence>
<feature type="compositionally biased region" description="Low complexity" evidence="5">
    <location>
        <begin position="112"/>
        <end position="123"/>
    </location>
</feature>
<evidence type="ECO:0000256" key="2">
    <source>
        <dbReference type="ARBA" id="ARBA00023136"/>
    </source>
</evidence>
<keyword evidence="2 4" id="KW-0472">Membrane</keyword>
<name>A0A450ZXT3_9GAMM</name>
<evidence type="ECO:0000313" key="7">
    <source>
        <dbReference type="EMBL" id="VFK54999.1"/>
    </source>
</evidence>
<dbReference type="SUPFAM" id="SSF103088">
    <property type="entry name" value="OmpA-like"/>
    <property type="match status" value="1"/>
</dbReference>
<dbReference type="PROSITE" id="PS51123">
    <property type="entry name" value="OMPA_2"/>
    <property type="match status" value="1"/>
</dbReference>
<dbReference type="PANTHER" id="PTHR30329">
    <property type="entry name" value="STATOR ELEMENT OF FLAGELLAR MOTOR COMPLEX"/>
    <property type="match status" value="1"/>
</dbReference>
<dbReference type="EMBL" id="CAADFY010000061">
    <property type="protein sequence ID" value="VFK54999.1"/>
    <property type="molecule type" value="Genomic_DNA"/>
</dbReference>
<dbReference type="InterPro" id="IPR036737">
    <property type="entry name" value="OmpA-like_sf"/>
</dbReference>
<dbReference type="EMBL" id="CAADFX010000086">
    <property type="protein sequence ID" value="VFK58573.1"/>
    <property type="molecule type" value="Genomic_DNA"/>
</dbReference>
<sequence length="251" mass="28194">MLKQRLLTGAVICLVLGIASSLSMNIWFTRVILSSEEVRICPEPFSSVPISCSPVETKVPDSTEFSLNISGRETGIPVVGIEEDESSRYHLPQPFLTDLEVAPKGPDEPDYSISPSSTSFQTSDTKDLPSESTTNRSLLHESVITFDWDKHTLGLEANRNLEATIQTLYRYPESTVEIAAHTDRTGARDYNKQLSRRRAHAVMAFLMKKGIAEIRIWWKSYGSSQPIDLDNTPVARSKNRRAEIRVWGYSM</sequence>
<evidence type="ECO:0000259" key="6">
    <source>
        <dbReference type="PROSITE" id="PS51123"/>
    </source>
</evidence>
<reference evidence="8" key="1">
    <citation type="submission" date="2019-02" db="EMBL/GenBank/DDBJ databases">
        <authorList>
            <person name="Gruber-Vodicka R. H."/>
            <person name="Seah K. B. B."/>
        </authorList>
    </citation>
    <scope>NUCLEOTIDE SEQUENCE</scope>
    <source>
        <strain evidence="8">BECK_BY1</strain>
        <strain evidence="9">BECK_BY2</strain>
        <strain evidence="7">BECK_BY3</strain>
    </source>
</reference>
<dbReference type="Pfam" id="PF00691">
    <property type="entry name" value="OmpA"/>
    <property type="match status" value="1"/>
</dbReference>
<dbReference type="PRINTS" id="PR01021">
    <property type="entry name" value="OMPADOMAIN"/>
</dbReference>
<dbReference type="EMBL" id="CAADFV010000062">
    <property type="protein sequence ID" value="VFK61167.1"/>
    <property type="molecule type" value="Genomic_DNA"/>
</dbReference>
<feature type="region of interest" description="Disordered" evidence="5">
    <location>
        <begin position="99"/>
        <end position="134"/>
    </location>
</feature>
<evidence type="ECO:0000256" key="5">
    <source>
        <dbReference type="SAM" id="MobiDB-lite"/>
    </source>
</evidence>
<evidence type="ECO:0000256" key="1">
    <source>
        <dbReference type="ARBA" id="ARBA00004442"/>
    </source>
</evidence>
<comment type="subcellular location">
    <subcellularLocation>
        <location evidence="1">Cell outer membrane</location>
    </subcellularLocation>
</comment>
<dbReference type="GO" id="GO:0009279">
    <property type="term" value="C:cell outer membrane"/>
    <property type="evidence" value="ECO:0007669"/>
    <property type="project" value="UniProtKB-SubCell"/>
</dbReference>
<dbReference type="InterPro" id="IPR050330">
    <property type="entry name" value="Bact_OuterMem_StrucFunc"/>
</dbReference>
<proteinExistence type="predicted"/>
<organism evidence="8">
    <name type="scientific">Candidatus Kentrum sp. TUN</name>
    <dbReference type="NCBI Taxonomy" id="2126343"/>
    <lineage>
        <taxon>Bacteria</taxon>
        <taxon>Pseudomonadati</taxon>
        <taxon>Pseudomonadota</taxon>
        <taxon>Gammaproteobacteria</taxon>
        <taxon>Candidatus Kentrum</taxon>
    </lineage>
</organism>
<protein>
    <submittedName>
        <fullName evidence="8">OmpA family protein</fullName>
    </submittedName>
</protein>
<dbReference type="AlphaFoldDB" id="A0A450ZXT3"/>
<gene>
    <name evidence="8" type="ORF">BECKTUN1418D_GA0071000_10862</name>
    <name evidence="9" type="ORF">BECKTUN1418E_GA0071001_106219</name>
    <name evidence="7" type="ORF">BECKTUN1418F_GA0071002_106119</name>
</gene>
<evidence type="ECO:0000256" key="4">
    <source>
        <dbReference type="PROSITE-ProRule" id="PRU00473"/>
    </source>
</evidence>
<dbReference type="Gene3D" id="3.30.1330.60">
    <property type="entry name" value="OmpA-like domain"/>
    <property type="match status" value="1"/>
</dbReference>
<accession>A0A450ZXT3</accession>
<keyword evidence="3" id="KW-0998">Cell outer membrane</keyword>
<dbReference type="InterPro" id="IPR006665">
    <property type="entry name" value="OmpA-like"/>
</dbReference>
<dbReference type="InterPro" id="IPR006664">
    <property type="entry name" value="OMP_bac"/>
</dbReference>